<gene>
    <name evidence="3" type="ORF">ACFOMD_09555</name>
</gene>
<protein>
    <submittedName>
        <fullName evidence="3">SDR family NAD(P)-dependent oxidoreductase</fullName>
        <ecNumber evidence="3">1.1.1.-</ecNumber>
    </submittedName>
</protein>
<dbReference type="PANTHER" id="PTHR43639:SF1">
    <property type="entry name" value="SHORT-CHAIN DEHYDROGENASE_REDUCTASE FAMILY PROTEIN"/>
    <property type="match status" value="1"/>
</dbReference>
<organism evidence="3 4">
    <name type="scientific">Sphingoaurantiacus capsulatus</name>
    <dbReference type="NCBI Taxonomy" id="1771310"/>
    <lineage>
        <taxon>Bacteria</taxon>
        <taxon>Pseudomonadati</taxon>
        <taxon>Pseudomonadota</taxon>
        <taxon>Alphaproteobacteria</taxon>
        <taxon>Sphingomonadales</taxon>
        <taxon>Sphingosinicellaceae</taxon>
        <taxon>Sphingoaurantiacus</taxon>
    </lineage>
</organism>
<dbReference type="PANTHER" id="PTHR43639">
    <property type="entry name" value="OXIDOREDUCTASE, SHORT-CHAIN DEHYDROGENASE/REDUCTASE FAMILY (AFU_ORTHOLOGUE AFUA_5G02870)"/>
    <property type="match status" value="1"/>
</dbReference>
<evidence type="ECO:0000256" key="1">
    <source>
        <dbReference type="ARBA" id="ARBA00006484"/>
    </source>
</evidence>
<evidence type="ECO:0000256" key="2">
    <source>
        <dbReference type="ARBA" id="ARBA00023002"/>
    </source>
</evidence>
<reference evidence="4" key="1">
    <citation type="journal article" date="2019" name="Int. J. Syst. Evol. Microbiol.">
        <title>The Global Catalogue of Microorganisms (GCM) 10K type strain sequencing project: providing services to taxonomists for standard genome sequencing and annotation.</title>
        <authorList>
            <consortium name="The Broad Institute Genomics Platform"/>
            <consortium name="The Broad Institute Genome Sequencing Center for Infectious Disease"/>
            <person name="Wu L."/>
            <person name="Ma J."/>
        </authorList>
    </citation>
    <scope>NUCLEOTIDE SEQUENCE [LARGE SCALE GENOMIC DNA]</scope>
    <source>
        <strain evidence="4">KCTC 42644</strain>
    </source>
</reference>
<dbReference type="EMBL" id="JBHRXV010000008">
    <property type="protein sequence ID" value="MFC3712815.1"/>
    <property type="molecule type" value="Genomic_DNA"/>
</dbReference>
<sequence>MGQVSGVSLEGRRILVTGTSKGIGACIAPALGAAGATVIAHYGSDRDGAVAATAAIPKDRCHLVQADLNDLTAVERLWDEAESFAGGIDVFVNNAAVMRFDGGFDEPLEVWDRIWNEAMQVNVLAPARLMRRAVNHFLPRGGGAIITISSWAAQRGVTNPATIAYGASKSAVRAATQSIARAYAKDGILAYIIAPGVVRTRLSEQFAATQGGEEKISANLASGEWVTPEELAKLVAFLATGQVPQLSGATLDVNGASYIR</sequence>
<dbReference type="Proteomes" id="UP001595615">
    <property type="component" value="Unassembled WGS sequence"/>
</dbReference>
<dbReference type="Gene3D" id="3.40.50.720">
    <property type="entry name" value="NAD(P)-binding Rossmann-like Domain"/>
    <property type="match status" value="1"/>
</dbReference>
<dbReference type="PRINTS" id="PR00081">
    <property type="entry name" value="GDHRDH"/>
</dbReference>
<dbReference type="PRINTS" id="PR00080">
    <property type="entry name" value="SDRFAMILY"/>
</dbReference>
<dbReference type="InterPro" id="IPR036291">
    <property type="entry name" value="NAD(P)-bd_dom_sf"/>
</dbReference>
<dbReference type="GO" id="GO:0016491">
    <property type="term" value="F:oxidoreductase activity"/>
    <property type="evidence" value="ECO:0007669"/>
    <property type="project" value="UniProtKB-KW"/>
</dbReference>
<keyword evidence="2 3" id="KW-0560">Oxidoreductase</keyword>
<dbReference type="EC" id="1.1.1.-" evidence="3"/>
<proteinExistence type="inferred from homology"/>
<name>A0ABV7X9K8_9SPHN</name>
<dbReference type="InterPro" id="IPR002347">
    <property type="entry name" value="SDR_fam"/>
</dbReference>
<dbReference type="RefSeq" id="WP_380860440.1">
    <property type="nucleotide sequence ID" value="NZ_JBHRXV010000008.1"/>
</dbReference>
<comment type="similarity">
    <text evidence="1">Belongs to the short-chain dehydrogenases/reductases (SDR) family.</text>
</comment>
<dbReference type="Pfam" id="PF13561">
    <property type="entry name" value="adh_short_C2"/>
    <property type="match status" value="1"/>
</dbReference>
<evidence type="ECO:0000313" key="3">
    <source>
        <dbReference type="EMBL" id="MFC3712815.1"/>
    </source>
</evidence>
<dbReference type="SUPFAM" id="SSF51735">
    <property type="entry name" value="NAD(P)-binding Rossmann-fold domains"/>
    <property type="match status" value="1"/>
</dbReference>
<keyword evidence="4" id="KW-1185">Reference proteome</keyword>
<accession>A0ABV7X9K8</accession>
<dbReference type="CDD" id="cd05233">
    <property type="entry name" value="SDR_c"/>
    <property type="match status" value="1"/>
</dbReference>
<evidence type="ECO:0000313" key="4">
    <source>
        <dbReference type="Proteomes" id="UP001595615"/>
    </source>
</evidence>
<comment type="caution">
    <text evidence="3">The sequence shown here is derived from an EMBL/GenBank/DDBJ whole genome shotgun (WGS) entry which is preliminary data.</text>
</comment>